<dbReference type="CDD" id="cd02027">
    <property type="entry name" value="APSK"/>
    <property type="match status" value="1"/>
</dbReference>
<dbReference type="GO" id="GO:0003924">
    <property type="term" value="F:GTPase activity"/>
    <property type="evidence" value="ECO:0007669"/>
    <property type="project" value="InterPro"/>
</dbReference>
<keyword evidence="16" id="KW-1185">Reference proteome</keyword>
<dbReference type="Gene3D" id="2.40.30.10">
    <property type="entry name" value="Translation factors"/>
    <property type="match status" value="2"/>
</dbReference>
<dbReference type="Pfam" id="PF00009">
    <property type="entry name" value="GTP_EFTU"/>
    <property type="match status" value="1"/>
</dbReference>
<dbReference type="GO" id="GO:0005524">
    <property type="term" value="F:ATP binding"/>
    <property type="evidence" value="ECO:0007669"/>
    <property type="project" value="UniProtKB-UniRule"/>
</dbReference>
<dbReference type="NCBIfam" id="NF003013">
    <property type="entry name" value="PRK03846.1"/>
    <property type="match status" value="1"/>
</dbReference>
<keyword evidence="13" id="KW-0418">Kinase</keyword>
<comment type="catalytic activity">
    <reaction evidence="12">
        <text>sulfate + ATP + H(+) = adenosine 5'-phosphosulfate + diphosphate</text>
        <dbReference type="Rhea" id="RHEA:18133"/>
        <dbReference type="ChEBI" id="CHEBI:15378"/>
        <dbReference type="ChEBI" id="CHEBI:16189"/>
        <dbReference type="ChEBI" id="CHEBI:30616"/>
        <dbReference type="ChEBI" id="CHEBI:33019"/>
        <dbReference type="ChEBI" id="CHEBI:58243"/>
        <dbReference type="EC" id="2.7.7.4"/>
    </reaction>
</comment>
<name>A0A0W0WUU8_9GAMM</name>
<dbReference type="InterPro" id="IPR009000">
    <property type="entry name" value="Transl_B-barrel_sf"/>
</dbReference>
<evidence type="ECO:0000256" key="13">
    <source>
        <dbReference type="HAMAP-Rule" id="MF_00065"/>
    </source>
</evidence>
<dbReference type="GO" id="GO:0005525">
    <property type="term" value="F:GTP binding"/>
    <property type="evidence" value="ECO:0007669"/>
    <property type="project" value="UniProtKB-KW"/>
</dbReference>
<keyword evidence="8 13" id="KW-0547">Nucleotide-binding</keyword>
<dbReference type="NCBIfam" id="TIGR00455">
    <property type="entry name" value="apsK"/>
    <property type="match status" value="1"/>
</dbReference>
<reference evidence="15 16" key="1">
    <citation type="submission" date="2015-11" db="EMBL/GenBank/DDBJ databases">
        <title>Genomic analysis of 38 Legionella species identifies large and diverse effector repertoires.</title>
        <authorList>
            <person name="Burstein D."/>
            <person name="Amaro F."/>
            <person name="Zusman T."/>
            <person name="Lifshitz Z."/>
            <person name="Cohen O."/>
            <person name="Gilbert J.A."/>
            <person name="Pupko T."/>
            <person name="Shuman H.A."/>
            <person name="Segal G."/>
        </authorList>
    </citation>
    <scope>NUCLEOTIDE SEQUENCE [LARGE SCALE GENOMIC DNA]</scope>
    <source>
        <strain evidence="15 16">ATCC 49506</strain>
    </source>
</reference>
<dbReference type="AlphaFoldDB" id="A0A0W0WUU8"/>
<dbReference type="GO" id="GO:0003746">
    <property type="term" value="F:translation elongation factor activity"/>
    <property type="evidence" value="ECO:0007669"/>
    <property type="project" value="UniProtKB-KW"/>
</dbReference>
<dbReference type="SUPFAM" id="SSF50465">
    <property type="entry name" value="EF-Tu/eEF-1alpha/eIF2-gamma C-terminal domain"/>
    <property type="match status" value="1"/>
</dbReference>
<comment type="similarity">
    <text evidence="4">In the C-terminal section; belongs to the APS kinase family.</text>
</comment>
<dbReference type="RefSeq" id="WP_058504137.1">
    <property type="nucleotide sequence ID" value="NZ_CAAAIF010000001.1"/>
</dbReference>
<dbReference type="PANTHER" id="PTHR23115">
    <property type="entry name" value="TRANSLATION FACTOR"/>
    <property type="match status" value="1"/>
</dbReference>
<dbReference type="GO" id="GO:0004020">
    <property type="term" value="F:adenylylsulfate kinase activity"/>
    <property type="evidence" value="ECO:0007669"/>
    <property type="project" value="UniProtKB-UniRule"/>
</dbReference>
<comment type="catalytic activity">
    <reaction evidence="1 13">
        <text>adenosine 5'-phosphosulfate + ATP = 3'-phosphoadenylyl sulfate + ADP + H(+)</text>
        <dbReference type="Rhea" id="RHEA:24152"/>
        <dbReference type="ChEBI" id="CHEBI:15378"/>
        <dbReference type="ChEBI" id="CHEBI:30616"/>
        <dbReference type="ChEBI" id="CHEBI:58243"/>
        <dbReference type="ChEBI" id="CHEBI:58339"/>
        <dbReference type="ChEBI" id="CHEBI:456216"/>
        <dbReference type="EC" id="2.7.1.25"/>
    </reaction>
</comment>
<evidence type="ECO:0000256" key="6">
    <source>
        <dbReference type="ARBA" id="ARBA00022679"/>
    </source>
</evidence>
<dbReference type="Pfam" id="PF01583">
    <property type="entry name" value="APS_kinase"/>
    <property type="match status" value="1"/>
</dbReference>
<comment type="caution">
    <text evidence="15">The sequence shown here is derived from an EMBL/GenBank/DDBJ whole genome shotgun (WGS) entry which is preliminary data.</text>
</comment>
<comment type="function">
    <text evidence="13">Catalyzes the synthesis of activated sulfate.</text>
</comment>
<dbReference type="NCBIfam" id="NF004035">
    <property type="entry name" value="PRK05506.1"/>
    <property type="match status" value="1"/>
</dbReference>
<dbReference type="InterPro" id="IPR041757">
    <property type="entry name" value="CysN_GTP-bd"/>
</dbReference>
<keyword evidence="15" id="KW-0648">Protein biosynthesis</keyword>
<comment type="pathway">
    <text evidence="3 13">Sulfur metabolism; hydrogen sulfide biosynthesis; sulfite from sulfate: step 2/3.</text>
</comment>
<dbReference type="EC" id="2.7.1.25" evidence="13"/>
<dbReference type="InterPro" id="IPR011779">
    <property type="entry name" value="SO4_adenylTrfase_lsu"/>
</dbReference>
<evidence type="ECO:0000259" key="14">
    <source>
        <dbReference type="PROSITE" id="PS51722"/>
    </source>
</evidence>
<sequence length="627" mass="70087">MQVNSLVTTDFTSYLNQHDQKDLLRFITCGSVDDGKSTLIGRLLYESQLIYDDQLDSLITDSKKFGTIQDGLDLALLMDGLSAEREQGITIDVAYRFFSTDKRKFIVADTPGHEQYTRNMATGASTAQAAVLIVDARKGIVTQTRRHSFILNTFGVKNIILAINKMDLVHYEQSIYEKIKEDYLEFAHSLDFTQIIAIPISALKGDNIIQPSVPMHWHKGLTLLQHLEQITIQQPNQEQAFRMPVQWVNRRSHDFRGFAGLITSGSIKPGDTIKVIPGNKQATINRIVSYDGDLPMAEVGQSITLTLNEEIDISRGVVLCDADKPCATADQFMVTLLWMHESPMIASRQYLFKGHTVTSLCSLGKPQYRIDINNGEHLAAQDFQLNELGSCELFLDKAIAFDTYKASPRLGSFILIDKLTYETVAAGLIHSELRQLTHLSEQNVLIKPSHRAAIKGQKPLVLWFTGLSGAGKSTIANLLEYELNSRRKHTILLDGDLIRHGLNRDLDFSVSGRAENIRRIIELAKIMTEAGLISLVSFISPFKAEREMAREQIGREQFLEIYVDVPLNIAETRDVKGLYKKARAGEISNFTGISSPYEAPENPDLHLDTSVLSPGQAVHAIIDLLGF</sequence>
<dbReference type="HAMAP" id="MF_00065">
    <property type="entry name" value="Adenylyl_sulf_kinase"/>
    <property type="match status" value="1"/>
</dbReference>
<dbReference type="UniPathway" id="UPA00140">
    <property type="reaction ID" value="UER00205"/>
</dbReference>
<evidence type="ECO:0000256" key="2">
    <source>
        <dbReference type="ARBA" id="ARBA00002357"/>
    </source>
</evidence>
<dbReference type="FunFam" id="3.40.50.300:FF:000119">
    <property type="entry name" value="Sulfate adenylyltransferase subunit 1"/>
    <property type="match status" value="1"/>
</dbReference>
<feature type="binding site" evidence="13">
    <location>
        <begin position="466"/>
        <end position="473"/>
    </location>
    <ligand>
        <name>ATP</name>
        <dbReference type="ChEBI" id="CHEBI:30616"/>
    </ligand>
</feature>
<comment type="similarity">
    <text evidence="13">Belongs to the APS kinase family.</text>
</comment>
<keyword evidence="6 13" id="KW-0808">Transferase</keyword>
<comment type="similarity">
    <text evidence="5">In the N-terminal section; belongs to the TRAFAC class translation factor GTPase superfamily. Classic translation factor GTPase family. CysN/NodQ subfamily.</text>
</comment>
<dbReference type="PRINTS" id="PR00315">
    <property type="entry name" value="ELONGATNFCT"/>
</dbReference>
<dbReference type="CDD" id="cd04095">
    <property type="entry name" value="CysN_NoDQ_III"/>
    <property type="match status" value="1"/>
</dbReference>
<evidence type="ECO:0000313" key="15">
    <source>
        <dbReference type="EMBL" id="KTD36113.1"/>
    </source>
</evidence>
<dbReference type="NCBIfam" id="TIGR02034">
    <property type="entry name" value="CysN"/>
    <property type="match status" value="1"/>
</dbReference>
<evidence type="ECO:0000256" key="12">
    <source>
        <dbReference type="ARBA" id="ARBA00049370"/>
    </source>
</evidence>
<evidence type="ECO:0000256" key="1">
    <source>
        <dbReference type="ARBA" id="ARBA00001823"/>
    </source>
</evidence>
<keyword evidence="11" id="KW-0511">Multifunctional enzyme</keyword>
<dbReference type="CDD" id="cd03695">
    <property type="entry name" value="CysN_NodQ_II"/>
    <property type="match status" value="1"/>
</dbReference>
<dbReference type="NCBIfam" id="NF003478">
    <property type="entry name" value="PRK05124.1"/>
    <property type="match status" value="1"/>
</dbReference>
<comment type="function">
    <text evidence="2">APS kinase catalyzes the synthesis of activated sulfate.</text>
</comment>
<dbReference type="InterPro" id="IPR000795">
    <property type="entry name" value="T_Tr_GTP-bd_dom"/>
</dbReference>
<feature type="domain" description="Tr-type G" evidence="14">
    <location>
        <begin position="21"/>
        <end position="236"/>
    </location>
</feature>
<keyword evidence="13" id="KW-0597">Phosphoprotein</keyword>
<evidence type="ECO:0000256" key="3">
    <source>
        <dbReference type="ARBA" id="ARBA00004806"/>
    </source>
</evidence>
<evidence type="ECO:0000256" key="11">
    <source>
        <dbReference type="ARBA" id="ARBA00023268"/>
    </source>
</evidence>
<dbReference type="InterPro" id="IPR044139">
    <property type="entry name" value="CysN_NoDQ_III"/>
</dbReference>
<dbReference type="CDD" id="cd04166">
    <property type="entry name" value="CysN_ATPS"/>
    <property type="match status" value="1"/>
</dbReference>
<evidence type="ECO:0000256" key="8">
    <source>
        <dbReference type="ARBA" id="ARBA00022741"/>
    </source>
</evidence>
<dbReference type="InterPro" id="IPR059117">
    <property type="entry name" value="APS_kinase_dom"/>
</dbReference>
<evidence type="ECO:0000313" key="16">
    <source>
        <dbReference type="Proteomes" id="UP000054725"/>
    </source>
</evidence>
<feature type="active site" description="Phosphoserine intermediate" evidence="13">
    <location>
        <position position="540"/>
    </location>
</feature>
<keyword evidence="15" id="KW-0251">Elongation factor</keyword>
<dbReference type="InterPro" id="IPR002891">
    <property type="entry name" value="APS"/>
</dbReference>
<protein>
    <recommendedName>
        <fullName evidence="13">Adenylyl-sulfate kinase</fullName>
        <ecNumber evidence="13">2.7.1.25</ecNumber>
    </recommendedName>
    <alternativeName>
        <fullName evidence="13">APS kinase</fullName>
    </alternativeName>
    <alternativeName>
        <fullName evidence="13">ATP adenosine-5'-phosphosulfate 3'-phosphotransferase</fullName>
    </alternativeName>
    <alternativeName>
        <fullName evidence="13">Adenosine-5'-phosphosulfate kinase</fullName>
    </alternativeName>
</protein>
<dbReference type="InterPro" id="IPR031157">
    <property type="entry name" value="G_TR_CS"/>
</dbReference>
<dbReference type="GO" id="GO:0070814">
    <property type="term" value="P:hydrogen sulfide biosynthetic process"/>
    <property type="evidence" value="ECO:0007669"/>
    <property type="project" value="UniProtKB-UniRule"/>
</dbReference>
<dbReference type="InterPro" id="IPR044138">
    <property type="entry name" value="CysN_II"/>
</dbReference>
<evidence type="ECO:0000256" key="5">
    <source>
        <dbReference type="ARBA" id="ARBA00007237"/>
    </source>
</evidence>
<dbReference type="PROSITE" id="PS51722">
    <property type="entry name" value="G_TR_2"/>
    <property type="match status" value="1"/>
</dbReference>
<dbReference type="PATRIC" id="fig|45070.6.peg.1161"/>
<dbReference type="GO" id="GO:0000103">
    <property type="term" value="P:sulfate assimilation"/>
    <property type="evidence" value="ECO:0007669"/>
    <property type="project" value="UniProtKB-UniRule"/>
</dbReference>
<dbReference type="OrthoDB" id="9804504at2"/>
<evidence type="ECO:0000256" key="10">
    <source>
        <dbReference type="ARBA" id="ARBA00023134"/>
    </source>
</evidence>
<dbReference type="EMBL" id="LNYO01000013">
    <property type="protein sequence ID" value="KTD36113.1"/>
    <property type="molecule type" value="Genomic_DNA"/>
</dbReference>
<dbReference type="SUPFAM" id="SSF50447">
    <property type="entry name" value="Translation proteins"/>
    <property type="match status" value="1"/>
</dbReference>
<organism evidence="15 16">
    <name type="scientific">Legionella nautarum</name>
    <dbReference type="NCBI Taxonomy" id="45070"/>
    <lineage>
        <taxon>Bacteria</taxon>
        <taxon>Pseudomonadati</taxon>
        <taxon>Pseudomonadota</taxon>
        <taxon>Gammaproteobacteria</taxon>
        <taxon>Legionellales</taxon>
        <taxon>Legionellaceae</taxon>
        <taxon>Legionella</taxon>
    </lineage>
</organism>
<gene>
    <name evidence="13" type="primary">cysC</name>
    <name evidence="15" type="ORF">Lnau_1097</name>
</gene>
<dbReference type="InterPro" id="IPR050100">
    <property type="entry name" value="TRAFAC_GTPase_members"/>
</dbReference>
<dbReference type="STRING" id="45070.Lnau_1097"/>
<dbReference type="GO" id="GO:0004781">
    <property type="term" value="F:sulfate adenylyltransferase (ATP) activity"/>
    <property type="evidence" value="ECO:0007669"/>
    <property type="project" value="UniProtKB-EC"/>
</dbReference>
<keyword evidence="9 13" id="KW-0067">ATP-binding</keyword>
<dbReference type="InterPro" id="IPR009001">
    <property type="entry name" value="Transl_elong_EF1A/Init_IF2_C"/>
</dbReference>
<dbReference type="Gene3D" id="3.40.50.300">
    <property type="entry name" value="P-loop containing nucleotide triphosphate hydrolases"/>
    <property type="match status" value="2"/>
</dbReference>
<dbReference type="SUPFAM" id="SSF52540">
    <property type="entry name" value="P-loop containing nucleoside triphosphate hydrolases"/>
    <property type="match status" value="2"/>
</dbReference>
<dbReference type="PROSITE" id="PS00301">
    <property type="entry name" value="G_TR_1"/>
    <property type="match status" value="1"/>
</dbReference>
<evidence type="ECO:0000256" key="9">
    <source>
        <dbReference type="ARBA" id="ARBA00022840"/>
    </source>
</evidence>
<evidence type="ECO:0000256" key="4">
    <source>
        <dbReference type="ARBA" id="ARBA00005438"/>
    </source>
</evidence>
<dbReference type="InterPro" id="IPR054696">
    <property type="entry name" value="GTP-eEF1A_C"/>
</dbReference>
<keyword evidence="7" id="KW-0548">Nucleotidyltransferase</keyword>
<proteinExistence type="inferred from homology"/>
<accession>A0A0W0WUU8</accession>
<dbReference type="InterPro" id="IPR027417">
    <property type="entry name" value="P-loop_NTPase"/>
</dbReference>
<keyword evidence="10" id="KW-0342">GTP-binding</keyword>
<dbReference type="Pfam" id="PF22594">
    <property type="entry name" value="GTP-eEF1A_C"/>
    <property type="match status" value="1"/>
</dbReference>
<evidence type="ECO:0000256" key="7">
    <source>
        <dbReference type="ARBA" id="ARBA00022695"/>
    </source>
</evidence>
<dbReference type="Proteomes" id="UP000054725">
    <property type="component" value="Unassembled WGS sequence"/>
</dbReference>